<gene>
    <name evidence="1" type="ORF">GmarT_27730</name>
</gene>
<reference evidence="1 2" key="1">
    <citation type="submission" date="2019-08" db="EMBL/GenBank/DDBJ databases">
        <title>Deep-cultivation of Planctomycetes and their phenomic and genomic characterization uncovers novel biology.</title>
        <authorList>
            <person name="Wiegand S."/>
            <person name="Jogler M."/>
            <person name="Boedeker C."/>
            <person name="Pinto D."/>
            <person name="Vollmers J."/>
            <person name="Rivas-Marin E."/>
            <person name="Kohn T."/>
            <person name="Peeters S.H."/>
            <person name="Heuer A."/>
            <person name="Rast P."/>
            <person name="Oberbeckmann S."/>
            <person name="Bunk B."/>
            <person name="Jeske O."/>
            <person name="Meyerdierks A."/>
            <person name="Storesund J.E."/>
            <person name="Kallscheuer N."/>
            <person name="Luecker S."/>
            <person name="Lage O.M."/>
            <person name="Pohl T."/>
            <person name="Merkel B.J."/>
            <person name="Hornburger P."/>
            <person name="Mueller R.-W."/>
            <person name="Bruemmer F."/>
            <person name="Labrenz M."/>
            <person name="Spormann A.M."/>
            <person name="Op den Camp H."/>
            <person name="Overmann J."/>
            <person name="Amann R."/>
            <person name="Jetten M.S.M."/>
            <person name="Mascher T."/>
            <person name="Medema M.H."/>
            <person name="Devos D.P."/>
            <person name="Kaster A.-K."/>
            <person name="Ovreas L."/>
            <person name="Rohde M."/>
            <person name="Galperin M.Y."/>
            <person name="Jogler C."/>
        </authorList>
    </citation>
    <scope>NUCLEOTIDE SEQUENCE [LARGE SCALE GENOMIC DNA]</scope>
    <source>
        <strain evidence="1 2">DSM 8797</strain>
    </source>
</reference>
<proteinExistence type="predicted"/>
<keyword evidence="2" id="KW-1185">Reference proteome</keyword>
<organism evidence="1 2">
    <name type="scientific">Gimesia maris</name>
    <dbReference type="NCBI Taxonomy" id="122"/>
    <lineage>
        <taxon>Bacteria</taxon>
        <taxon>Pseudomonadati</taxon>
        <taxon>Planctomycetota</taxon>
        <taxon>Planctomycetia</taxon>
        <taxon>Planctomycetales</taxon>
        <taxon>Planctomycetaceae</taxon>
        <taxon>Gimesia</taxon>
    </lineage>
</organism>
<name>A0ABX5YMR2_9PLAN</name>
<evidence type="ECO:0000313" key="1">
    <source>
        <dbReference type="EMBL" id="QEG16903.1"/>
    </source>
</evidence>
<dbReference type="EMBL" id="CP042910">
    <property type="protein sequence ID" value="QEG16903.1"/>
    <property type="molecule type" value="Genomic_DNA"/>
</dbReference>
<protein>
    <submittedName>
        <fullName evidence="1">Uncharacterized protein</fullName>
    </submittedName>
</protein>
<dbReference type="Proteomes" id="UP000322887">
    <property type="component" value="Chromosome"/>
</dbReference>
<evidence type="ECO:0000313" key="2">
    <source>
        <dbReference type="Proteomes" id="UP000322887"/>
    </source>
</evidence>
<accession>A0ABX5YMR2</accession>
<sequence>MMQKNNSLLFSAELHSESVSFVLAAVREVIFREQT</sequence>